<evidence type="ECO:0008006" key="4">
    <source>
        <dbReference type="Google" id="ProtNLM"/>
    </source>
</evidence>
<feature type="compositionally biased region" description="Low complexity" evidence="1">
    <location>
        <begin position="498"/>
        <end position="512"/>
    </location>
</feature>
<comment type="caution">
    <text evidence="2">The sequence shown here is derived from an EMBL/GenBank/DDBJ whole genome shotgun (WGS) entry which is preliminary data.</text>
</comment>
<keyword evidence="3" id="KW-1185">Reference proteome</keyword>
<feature type="region of interest" description="Disordered" evidence="1">
    <location>
        <begin position="1"/>
        <end position="519"/>
    </location>
</feature>
<accession>A0ABN2YR47</accession>
<evidence type="ECO:0000256" key="1">
    <source>
        <dbReference type="SAM" id="MobiDB-lite"/>
    </source>
</evidence>
<feature type="compositionally biased region" description="Low complexity" evidence="1">
    <location>
        <begin position="373"/>
        <end position="394"/>
    </location>
</feature>
<reference evidence="2 3" key="1">
    <citation type="journal article" date="2019" name="Int. J. Syst. Evol. Microbiol.">
        <title>The Global Catalogue of Microorganisms (GCM) 10K type strain sequencing project: providing services to taxonomists for standard genome sequencing and annotation.</title>
        <authorList>
            <consortium name="The Broad Institute Genomics Platform"/>
            <consortium name="The Broad Institute Genome Sequencing Center for Infectious Disease"/>
            <person name="Wu L."/>
            <person name="Ma J."/>
        </authorList>
    </citation>
    <scope>NUCLEOTIDE SEQUENCE [LARGE SCALE GENOMIC DNA]</scope>
    <source>
        <strain evidence="2 3">JCM 14560</strain>
    </source>
</reference>
<feature type="compositionally biased region" description="Low complexity" evidence="1">
    <location>
        <begin position="136"/>
        <end position="151"/>
    </location>
</feature>
<sequence>MSSRESDSAYPPPRQGGNSGRRPGEGADAYPSGTPPYGTGLPNGFGPGSGPGPVESTGAPEGDDVPKTETTLTTRVRINIPGSRPIPPVVVRSTVKNEEAPAEPAGPRHRSGPPSSPVLGMVDAGERTATPPNLPPEWQQPEPEAASSSESTGEWFRPRQKGRQDSGPAPAPAGAAPRAAAPAAAPAPARQSAQPSVPSQPTAPGVRNGETWQGDGPVPSGAPASPFAGNDAGRRATEGPGRAQGGPQGGTDGRGQVFGGAAPVNGSGDPYTGDPYRQGPPDPFATGPADPFAPAPAPAPDNDPFATRRGPQGGPRQNQQQPQQPAARRPEPPRATDGSEDTRIGGFPPVLDDFPPTAAIPGLPTTDRFGSTARAPQGPQGPQNPQGPRAPQAADPFAAQGADPFATNRQPAQPSQPAQPDPFGTAQPNRGGRFADVSYEPAPPFPGSLGSAAPGAPTPPGGFTEQPGPGRPQPAGQAKPAEPEAAEPDGAEPKAAKPKAAGAGPADEPAAAPRRKSKAPKLAAYAVGGLLFAGAAAYGTGLMLNQADIPSGTTVLGTEIGGDARDQALSVLDGTVGKAGQRPVKLKIGDQTVDLDPTAAGLSFDTTATVDALTKHSYNPVEVIGSLAGGSKAVVPEVKIDQAKLKAALDSLGGNSGQGLQEGFVRFTPDGQTQVVPGKAGQAVDAASALAQVEQAYRDRAAGLPDAVLTVPVTAAQPKVSADALQAAADSLGKSVLNGNVTVYVGAVKKFEFGRSTAAKALTLVPDASGAVALKWDYDKLNDALGGAFDKSKQKKNGALAPITPQDVADGIASVFSKTGPKERVFHFPVS</sequence>
<gene>
    <name evidence="2" type="ORF">GCM10009760_04720</name>
</gene>
<feature type="compositionally biased region" description="Gly residues" evidence="1">
    <location>
        <begin position="41"/>
        <end position="51"/>
    </location>
</feature>
<protein>
    <recommendedName>
        <fullName evidence="4">Peptidoglycan binding protein</fullName>
    </recommendedName>
</protein>
<feature type="compositionally biased region" description="Gly residues" evidence="1">
    <location>
        <begin position="242"/>
        <end position="258"/>
    </location>
</feature>
<dbReference type="EMBL" id="BAAANT010000002">
    <property type="protein sequence ID" value="GAA2131240.1"/>
    <property type="molecule type" value="Genomic_DNA"/>
</dbReference>
<proteinExistence type="predicted"/>
<dbReference type="RefSeq" id="WP_344460108.1">
    <property type="nucleotide sequence ID" value="NZ_BAAANT010000002.1"/>
</dbReference>
<feature type="compositionally biased region" description="Pro residues" evidence="1">
    <location>
        <begin position="291"/>
        <end position="301"/>
    </location>
</feature>
<dbReference type="Proteomes" id="UP001422759">
    <property type="component" value="Unassembled WGS sequence"/>
</dbReference>
<evidence type="ECO:0000313" key="3">
    <source>
        <dbReference type="Proteomes" id="UP001422759"/>
    </source>
</evidence>
<feature type="compositionally biased region" description="Low complexity" evidence="1">
    <location>
        <begin position="447"/>
        <end position="480"/>
    </location>
</feature>
<feature type="compositionally biased region" description="Low complexity" evidence="1">
    <location>
        <begin position="302"/>
        <end position="327"/>
    </location>
</feature>
<feature type="compositionally biased region" description="Low complexity" evidence="1">
    <location>
        <begin position="172"/>
        <end position="204"/>
    </location>
</feature>
<organism evidence="2 3">
    <name type="scientific">Kitasatospora kazusensis</name>
    <dbReference type="NCBI Taxonomy" id="407974"/>
    <lineage>
        <taxon>Bacteria</taxon>
        <taxon>Bacillati</taxon>
        <taxon>Actinomycetota</taxon>
        <taxon>Actinomycetes</taxon>
        <taxon>Kitasatosporales</taxon>
        <taxon>Streptomycetaceae</taxon>
        <taxon>Kitasatospora</taxon>
    </lineage>
</organism>
<evidence type="ECO:0000313" key="2">
    <source>
        <dbReference type="EMBL" id="GAA2131240.1"/>
    </source>
</evidence>
<name>A0ABN2YR47_9ACTN</name>